<evidence type="ECO:0000256" key="1">
    <source>
        <dbReference type="SAM" id="MobiDB-lite"/>
    </source>
</evidence>
<keyword evidence="4" id="KW-1185">Reference proteome</keyword>
<feature type="region of interest" description="Disordered" evidence="1">
    <location>
        <begin position="37"/>
        <end position="58"/>
    </location>
</feature>
<dbReference type="AlphaFoldDB" id="B8J744"/>
<protein>
    <recommendedName>
        <fullName evidence="5">Outer membrane protein beta-barrel domain-containing protein</fullName>
    </recommendedName>
</protein>
<dbReference type="Proteomes" id="UP000007089">
    <property type="component" value="Chromosome"/>
</dbReference>
<dbReference type="HOGENOM" id="CLU_1451611_0_0_7"/>
<dbReference type="KEGG" id="acp:A2cp1_1892"/>
<evidence type="ECO:0000256" key="2">
    <source>
        <dbReference type="SAM" id="SignalP"/>
    </source>
</evidence>
<dbReference type="EMBL" id="CP001359">
    <property type="protein sequence ID" value="ACL65234.1"/>
    <property type="molecule type" value="Genomic_DNA"/>
</dbReference>
<evidence type="ECO:0000313" key="4">
    <source>
        <dbReference type="Proteomes" id="UP000007089"/>
    </source>
</evidence>
<accession>B8J744</accession>
<evidence type="ECO:0008006" key="5">
    <source>
        <dbReference type="Google" id="ProtNLM"/>
    </source>
</evidence>
<reference evidence="3" key="1">
    <citation type="submission" date="2009-01" db="EMBL/GenBank/DDBJ databases">
        <title>Complete sequence of Anaeromyxobacter dehalogenans 2CP-1.</title>
        <authorList>
            <consortium name="US DOE Joint Genome Institute"/>
            <person name="Lucas S."/>
            <person name="Copeland A."/>
            <person name="Lapidus A."/>
            <person name="Glavina del Rio T."/>
            <person name="Dalin E."/>
            <person name="Tice H."/>
            <person name="Bruce D."/>
            <person name="Goodwin L."/>
            <person name="Pitluck S."/>
            <person name="Saunders E."/>
            <person name="Brettin T."/>
            <person name="Detter J.C."/>
            <person name="Han C."/>
            <person name="Larimer F."/>
            <person name="Land M."/>
            <person name="Hauser L."/>
            <person name="Kyrpides N."/>
            <person name="Ovchinnikova G."/>
            <person name="Beliaev A.S."/>
            <person name="Richardson P."/>
        </authorList>
    </citation>
    <scope>NUCLEOTIDE SEQUENCE</scope>
    <source>
        <strain evidence="3">2CP-1</strain>
    </source>
</reference>
<sequence>MDDGIRLRERGLAMARPLRSVAAFLLAALPALALAQPAAPPGRTDGPEGTEVGQGGYRRAPGPGAFQITFDAGGAISSEGPGYPLKDRPYFLGADLAWSPDDWLLLELTGAYDFDLERTLVLVGPRLRTPASPFSLSAGVKGGVMHWNGRSRFGLSPQIGAELEASDRFVLGLHYALDIPVEQDTTVTHRIFLGLGLRL</sequence>
<name>B8J744_ANAD2</name>
<feature type="signal peptide" evidence="2">
    <location>
        <begin position="1"/>
        <end position="35"/>
    </location>
</feature>
<proteinExistence type="predicted"/>
<feature type="chain" id="PRO_5002872562" description="Outer membrane protein beta-barrel domain-containing protein" evidence="2">
    <location>
        <begin position="36"/>
        <end position="199"/>
    </location>
</feature>
<organism evidence="3 4">
    <name type="scientific">Anaeromyxobacter dehalogenans (strain ATCC BAA-258 / DSM 21875 / 2CP-1)</name>
    <dbReference type="NCBI Taxonomy" id="455488"/>
    <lineage>
        <taxon>Bacteria</taxon>
        <taxon>Pseudomonadati</taxon>
        <taxon>Myxococcota</taxon>
        <taxon>Myxococcia</taxon>
        <taxon>Myxococcales</taxon>
        <taxon>Cystobacterineae</taxon>
        <taxon>Anaeromyxobacteraceae</taxon>
        <taxon>Anaeromyxobacter</taxon>
    </lineage>
</organism>
<keyword evidence="2" id="KW-0732">Signal</keyword>
<gene>
    <name evidence="3" type="ordered locus">A2cp1_1892</name>
</gene>
<evidence type="ECO:0000313" key="3">
    <source>
        <dbReference type="EMBL" id="ACL65234.1"/>
    </source>
</evidence>